<evidence type="ECO:0000256" key="3">
    <source>
        <dbReference type="ARBA" id="ARBA00022750"/>
    </source>
</evidence>
<comment type="similarity">
    <text evidence="1">Belongs to the peptidase A31 family.</text>
</comment>
<dbReference type="CDD" id="cd00518">
    <property type="entry name" value="H2MP"/>
    <property type="match status" value="1"/>
</dbReference>
<dbReference type="AlphaFoldDB" id="A0A1V4ILS2"/>
<evidence type="ECO:0000256" key="4">
    <source>
        <dbReference type="ARBA" id="ARBA00022801"/>
    </source>
</evidence>
<evidence type="ECO:0000313" key="6">
    <source>
        <dbReference type="Proteomes" id="UP000190080"/>
    </source>
</evidence>
<dbReference type="GO" id="GO:0008047">
    <property type="term" value="F:enzyme activator activity"/>
    <property type="evidence" value="ECO:0007669"/>
    <property type="project" value="InterPro"/>
</dbReference>
<evidence type="ECO:0000256" key="1">
    <source>
        <dbReference type="ARBA" id="ARBA00006814"/>
    </source>
</evidence>
<evidence type="ECO:0000256" key="2">
    <source>
        <dbReference type="ARBA" id="ARBA00022670"/>
    </source>
</evidence>
<sequence length="154" mass="17579">MIKIIGIGNILMEDDGIGVIIAEKIRRRIENENRRDMQVIIGETDIDYSISFIEEGDCVFLIDGSAYDKMPGQLTVLTKQNCCYKKHSYTLHSYNLADLIKSYFKSVKVYIIGIEVSSVSFKLGLSELLDKKIESIYREVWIQIVSLVSKDMEA</sequence>
<dbReference type="EMBL" id="MZGV01000026">
    <property type="protein sequence ID" value="OPJ60978.1"/>
    <property type="molecule type" value="Genomic_DNA"/>
</dbReference>
<evidence type="ECO:0000313" key="5">
    <source>
        <dbReference type="EMBL" id="OPJ60978.1"/>
    </source>
</evidence>
<dbReference type="GO" id="GO:0004190">
    <property type="term" value="F:aspartic-type endopeptidase activity"/>
    <property type="evidence" value="ECO:0007669"/>
    <property type="project" value="UniProtKB-KW"/>
</dbReference>
<reference evidence="5 6" key="1">
    <citation type="submission" date="2017-03" db="EMBL/GenBank/DDBJ databases">
        <title>Genome sequence of Clostridium oryzae DSM 28571.</title>
        <authorList>
            <person name="Poehlein A."/>
            <person name="Daniel R."/>
        </authorList>
    </citation>
    <scope>NUCLEOTIDE SEQUENCE [LARGE SCALE GENOMIC DNA]</scope>
    <source>
        <strain evidence="5 6">DSM 28571</strain>
    </source>
</reference>
<keyword evidence="3" id="KW-0064">Aspartyl protease</keyword>
<dbReference type="Proteomes" id="UP000190080">
    <property type="component" value="Unassembled WGS sequence"/>
</dbReference>
<gene>
    <name evidence="5" type="ORF">CLORY_25270</name>
</gene>
<accession>A0A1V4ILS2</accession>
<organism evidence="5 6">
    <name type="scientific">Clostridium oryzae</name>
    <dbReference type="NCBI Taxonomy" id="1450648"/>
    <lineage>
        <taxon>Bacteria</taxon>
        <taxon>Bacillati</taxon>
        <taxon>Bacillota</taxon>
        <taxon>Clostridia</taxon>
        <taxon>Eubacteriales</taxon>
        <taxon>Clostridiaceae</taxon>
        <taxon>Clostridium</taxon>
    </lineage>
</organism>
<name>A0A1V4ILS2_9CLOT</name>
<dbReference type="Gene3D" id="3.40.50.1450">
    <property type="entry name" value="HybD-like"/>
    <property type="match status" value="1"/>
</dbReference>
<comment type="caution">
    <text evidence="5">The sequence shown here is derived from an EMBL/GenBank/DDBJ whole genome shotgun (WGS) entry which is preliminary data.</text>
</comment>
<keyword evidence="2 5" id="KW-0645">Protease</keyword>
<dbReference type="PANTHER" id="PTHR30302">
    <property type="entry name" value="HYDROGENASE 1 MATURATION PROTEASE"/>
    <property type="match status" value="1"/>
</dbReference>
<dbReference type="InterPro" id="IPR023430">
    <property type="entry name" value="Pept_HybD-like_dom_sf"/>
</dbReference>
<dbReference type="GO" id="GO:0016485">
    <property type="term" value="P:protein processing"/>
    <property type="evidence" value="ECO:0007669"/>
    <property type="project" value="TreeGrafter"/>
</dbReference>
<dbReference type="PANTHER" id="PTHR30302:SF1">
    <property type="entry name" value="HYDROGENASE 2 MATURATION PROTEASE"/>
    <property type="match status" value="1"/>
</dbReference>
<dbReference type="InterPro" id="IPR000671">
    <property type="entry name" value="Peptidase_A31"/>
</dbReference>
<keyword evidence="6" id="KW-1185">Reference proteome</keyword>
<proteinExistence type="inferred from homology"/>
<dbReference type="RefSeq" id="WP_079424977.1">
    <property type="nucleotide sequence ID" value="NZ_MZGV01000026.1"/>
</dbReference>
<dbReference type="NCBIfam" id="TIGR00072">
    <property type="entry name" value="hydrog_prot"/>
    <property type="match status" value="1"/>
</dbReference>
<dbReference type="Pfam" id="PF01750">
    <property type="entry name" value="HycI"/>
    <property type="match status" value="1"/>
</dbReference>
<dbReference type="OrthoDB" id="9794619at2"/>
<protein>
    <submittedName>
        <fullName evidence="5">Hydrogenase 3 maturation protease</fullName>
    </submittedName>
</protein>
<dbReference type="STRING" id="1450648.CLORY_25270"/>
<dbReference type="SUPFAM" id="SSF53163">
    <property type="entry name" value="HybD-like"/>
    <property type="match status" value="1"/>
</dbReference>
<keyword evidence="4" id="KW-0378">Hydrolase</keyword>